<dbReference type="GO" id="GO:0042602">
    <property type="term" value="F:riboflavin reductase (NADPH) activity"/>
    <property type="evidence" value="ECO:0007669"/>
    <property type="project" value="TreeGrafter"/>
</dbReference>
<evidence type="ECO:0000256" key="1">
    <source>
        <dbReference type="ARBA" id="ARBA00008898"/>
    </source>
</evidence>
<dbReference type="InterPro" id="IPR050268">
    <property type="entry name" value="NADH-dep_flavin_reductase"/>
</dbReference>
<keyword evidence="2" id="KW-0560">Oxidoreductase</keyword>
<dbReference type="GO" id="GO:0010181">
    <property type="term" value="F:FMN binding"/>
    <property type="evidence" value="ECO:0007669"/>
    <property type="project" value="InterPro"/>
</dbReference>
<feature type="domain" description="Flavin reductase like" evidence="3">
    <location>
        <begin position="263"/>
        <end position="407"/>
    </location>
</feature>
<name>A0A3R8Q875_9SPHN</name>
<evidence type="ECO:0000259" key="3">
    <source>
        <dbReference type="SMART" id="SM00903"/>
    </source>
</evidence>
<accession>A0A3R8Q875</accession>
<dbReference type="Gene3D" id="3.40.50.1820">
    <property type="entry name" value="alpha/beta hydrolase"/>
    <property type="match status" value="1"/>
</dbReference>
<reference evidence="4 5" key="1">
    <citation type="submission" date="2018-12" db="EMBL/GenBank/DDBJ databases">
        <authorList>
            <person name="Kim S.-J."/>
            <person name="Jung G.-Y."/>
        </authorList>
    </citation>
    <scope>NUCLEOTIDE SEQUENCE [LARGE SCALE GENOMIC DNA]</scope>
    <source>
        <strain evidence="4 5">03SU3-P</strain>
    </source>
</reference>
<dbReference type="Proteomes" id="UP000268553">
    <property type="component" value="Unassembled WGS sequence"/>
</dbReference>
<dbReference type="EMBL" id="RWJI01000001">
    <property type="protein sequence ID" value="RRQ51780.1"/>
    <property type="molecule type" value="Genomic_DNA"/>
</dbReference>
<organism evidence="4 5">
    <name type="scientific">Sphingorhabdus wooponensis</name>
    <dbReference type="NCBI Taxonomy" id="940136"/>
    <lineage>
        <taxon>Bacteria</taxon>
        <taxon>Pseudomonadati</taxon>
        <taxon>Pseudomonadota</taxon>
        <taxon>Alphaproteobacteria</taxon>
        <taxon>Sphingomonadales</taxon>
        <taxon>Sphingomonadaceae</taxon>
        <taxon>Sphingorhabdus</taxon>
    </lineage>
</organism>
<proteinExistence type="inferred from homology"/>
<keyword evidence="5" id="KW-1185">Reference proteome</keyword>
<dbReference type="InterPro" id="IPR002563">
    <property type="entry name" value="Flavin_Rdtase-like_dom"/>
</dbReference>
<dbReference type="RefSeq" id="WP_125229795.1">
    <property type="nucleotide sequence ID" value="NZ_RWJI01000001.1"/>
</dbReference>
<dbReference type="Pfam" id="PF01613">
    <property type="entry name" value="Flavin_Reduct"/>
    <property type="match status" value="1"/>
</dbReference>
<dbReference type="SUPFAM" id="SSF53474">
    <property type="entry name" value="alpha/beta-Hydrolases"/>
    <property type="match status" value="1"/>
</dbReference>
<dbReference type="InterPro" id="IPR029058">
    <property type="entry name" value="AB_hydrolase_fold"/>
</dbReference>
<keyword evidence="4" id="KW-0378">Hydrolase</keyword>
<comment type="caution">
    <text evidence="4">The sequence shown here is derived from an EMBL/GenBank/DDBJ whole genome shotgun (WGS) entry which is preliminary data.</text>
</comment>
<protein>
    <submittedName>
        <fullName evidence="4">Alpha/beta fold hydrolase</fullName>
    </submittedName>
</protein>
<dbReference type="OrthoDB" id="9792858at2"/>
<dbReference type="InterPro" id="IPR012349">
    <property type="entry name" value="Split_barrel_FMN-bd"/>
</dbReference>
<dbReference type="GO" id="GO:0016787">
    <property type="term" value="F:hydrolase activity"/>
    <property type="evidence" value="ECO:0007669"/>
    <property type="project" value="UniProtKB-KW"/>
</dbReference>
<sequence length="411" mass="44152">MSLRYVREFKGFAGIRLEADDIGSADDPSIVLLHGFGQTRKVWEDVAIGLEQAGRHVINVDLRGHGGSEWPSDGRYDFTAYVEDLRAVLGQMRTRPVVVAASHSAWIATMALAEDAATLASGLIFVDPPADHDAQAVRAEADRMSAALGQGLNHADYDNAIFAAFDTHGAGDALSEAAAHIGLPSLIIRGALGQVDPDAAQPAFVDSLPNVEAIDVDGGGLLIVAERAEAFNGVLIDFLERKQPRFIPEYRSGSDARTLRDAMGCFATGVTIITAHAPDGRPVGLTANSFTSVSLDPPLLLVCIANASGSAEVLRGIDDFAVNVLQIGQQPVSNLFAGKSEDRFAGTRWEVGEYGAPILPSSLGIFECKRHALHEAGDHFILVGRVEKASFEPRRDPLLYFRGKYRRLHFT</sequence>
<evidence type="ECO:0000313" key="5">
    <source>
        <dbReference type="Proteomes" id="UP000268553"/>
    </source>
</evidence>
<dbReference type="PANTHER" id="PTHR30466">
    <property type="entry name" value="FLAVIN REDUCTASE"/>
    <property type="match status" value="1"/>
</dbReference>
<comment type="similarity">
    <text evidence="1">Belongs to the non-flavoprotein flavin reductase family.</text>
</comment>
<dbReference type="PANTHER" id="PTHR30466:SF11">
    <property type="entry name" value="FLAVIN-DEPENDENT MONOOXYGENASE, REDUCTASE SUBUNIT HSAB"/>
    <property type="match status" value="1"/>
</dbReference>
<evidence type="ECO:0000256" key="2">
    <source>
        <dbReference type="ARBA" id="ARBA00023002"/>
    </source>
</evidence>
<evidence type="ECO:0000313" key="4">
    <source>
        <dbReference type="EMBL" id="RRQ51780.1"/>
    </source>
</evidence>
<dbReference type="AlphaFoldDB" id="A0A3R8Q875"/>
<dbReference type="SMART" id="SM00903">
    <property type="entry name" value="Flavin_Reduct"/>
    <property type="match status" value="1"/>
</dbReference>
<dbReference type="Pfam" id="PF12697">
    <property type="entry name" value="Abhydrolase_6"/>
    <property type="match status" value="1"/>
</dbReference>
<dbReference type="InterPro" id="IPR000073">
    <property type="entry name" value="AB_hydrolase_1"/>
</dbReference>
<gene>
    <name evidence="4" type="ORF">D7D48_02485</name>
</gene>
<dbReference type="SUPFAM" id="SSF50475">
    <property type="entry name" value="FMN-binding split barrel"/>
    <property type="match status" value="1"/>
</dbReference>
<dbReference type="Gene3D" id="2.30.110.10">
    <property type="entry name" value="Electron Transport, Fmn-binding Protein, Chain A"/>
    <property type="match status" value="1"/>
</dbReference>